<name>A0A0F8Y6Q1_9ZZZZ</name>
<protein>
    <recommendedName>
        <fullName evidence="2">YkgJ family cysteine cluster protein</fullName>
    </recommendedName>
</protein>
<evidence type="ECO:0000313" key="1">
    <source>
        <dbReference type="EMBL" id="KKK76978.1"/>
    </source>
</evidence>
<gene>
    <name evidence="1" type="ORF">LCGC14_2858250</name>
</gene>
<organism evidence="1">
    <name type="scientific">marine sediment metagenome</name>
    <dbReference type="NCBI Taxonomy" id="412755"/>
    <lineage>
        <taxon>unclassified sequences</taxon>
        <taxon>metagenomes</taxon>
        <taxon>ecological metagenomes</taxon>
    </lineage>
</organism>
<evidence type="ECO:0008006" key="2">
    <source>
        <dbReference type="Google" id="ProtNLM"/>
    </source>
</evidence>
<dbReference type="Pfam" id="PF03692">
    <property type="entry name" value="CxxCxxCC"/>
    <property type="match status" value="1"/>
</dbReference>
<dbReference type="InterPro" id="IPR005358">
    <property type="entry name" value="Puta_zinc/iron-chelating_dom"/>
</dbReference>
<dbReference type="AlphaFoldDB" id="A0A0F8Y6Q1"/>
<dbReference type="EMBL" id="LAZR01055172">
    <property type="protein sequence ID" value="KKK76978.1"/>
    <property type="molecule type" value="Genomic_DNA"/>
</dbReference>
<sequence>MIDTTPLPDYSGTKILFECLQCGRCCRDILKNAMGSLKGPYLSPEEAQLFPPDTVSPSIGRGFDIDSITVSRYQINQAHCPQLVEDNQCAIYENRPLVCRRFPLMWSNGNITN</sequence>
<accession>A0A0F8Y6Q1</accession>
<feature type="non-terminal residue" evidence="1">
    <location>
        <position position="113"/>
    </location>
</feature>
<reference evidence="1" key="1">
    <citation type="journal article" date="2015" name="Nature">
        <title>Complex archaea that bridge the gap between prokaryotes and eukaryotes.</title>
        <authorList>
            <person name="Spang A."/>
            <person name="Saw J.H."/>
            <person name="Jorgensen S.L."/>
            <person name="Zaremba-Niedzwiedzka K."/>
            <person name="Martijn J."/>
            <person name="Lind A.E."/>
            <person name="van Eijk R."/>
            <person name="Schleper C."/>
            <person name="Guy L."/>
            <person name="Ettema T.J."/>
        </authorList>
    </citation>
    <scope>NUCLEOTIDE SEQUENCE</scope>
</reference>
<proteinExistence type="predicted"/>
<comment type="caution">
    <text evidence="1">The sequence shown here is derived from an EMBL/GenBank/DDBJ whole genome shotgun (WGS) entry which is preliminary data.</text>
</comment>